<name>A0A915I931_ROMCU</name>
<evidence type="ECO:0000313" key="1">
    <source>
        <dbReference type="Proteomes" id="UP000887565"/>
    </source>
</evidence>
<protein>
    <submittedName>
        <fullName evidence="2">Uncharacterized protein</fullName>
    </submittedName>
</protein>
<sequence length="106" mass="11813">MIVQLLHSIFVTGIILQKNGHLTKNKIKQVDLSDFQEGANLKRKDAKFPAIYVINFVNIVVSFVHFPSNPMAIQIGTNSVDNFGTKLKFAPLYNSMPINSAPMLLP</sequence>
<accession>A0A915I931</accession>
<keyword evidence="1" id="KW-1185">Reference proteome</keyword>
<organism evidence="1 2">
    <name type="scientific">Romanomermis culicivorax</name>
    <name type="common">Nematode worm</name>
    <dbReference type="NCBI Taxonomy" id="13658"/>
    <lineage>
        <taxon>Eukaryota</taxon>
        <taxon>Metazoa</taxon>
        <taxon>Ecdysozoa</taxon>
        <taxon>Nematoda</taxon>
        <taxon>Enoplea</taxon>
        <taxon>Dorylaimia</taxon>
        <taxon>Mermithida</taxon>
        <taxon>Mermithoidea</taxon>
        <taxon>Mermithidae</taxon>
        <taxon>Romanomermis</taxon>
    </lineage>
</organism>
<evidence type="ECO:0000313" key="2">
    <source>
        <dbReference type="WBParaSite" id="nRc.2.0.1.t10679-RA"/>
    </source>
</evidence>
<dbReference type="Proteomes" id="UP000887565">
    <property type="component" value="Unplaced"/>
</dbReference>
<dbReference type="WBParaSite" id="nRc.2.0.1.t10679-RA">
    <property type="protein sequence ID" value="nRc.2.0.1.t10679-RA"/>
    <property type="gene ID" value="nRc.2.0.1.g10679"/>
</dbReference>
<proteinExistence type="predicted"/>
<dbReference type="AlphaFoldDB" id="A0A915I931"/>
<reference evidence="2" key="1">
    <citation type="submission" date="2022-11" db="UniProtKB">
        <authorList>
            <consortium name="WormBaseParasite"/>
        </authorList>
    </citation>
    <scope>IDENTIFICATION</scope>
</reference>